<dbReference type="AlphaFoldDB" id="A0A2S2NPE9"/>
<dbReference type="EMBL" id="GGMR01006432">
    <property type="protein sequence ID" value="MBY19051.1"/>
    <property type="molecule type" value="Transcribed_RNA"/>
</dbReference>
<dbReference type="PANTHER" id="PTHR45913">
    <property type="entry name" value="EPM2A-INTERACTING PROTEIN 1"/>
    <property type="match status" value="1"/>
</dbReference>
<accession>A0A2S2NPE9</accession>
<dbReference type="PANTHER" id="PTHR45913:SF21">
    <property type="entry name" value="DUF4371 DOMAIN-CONTAINING PROTEIN"/>
    <property type="match status" value="1"/>
</dbReference>
<name>A0A2S2NPE9_SCHGA</name>
<protein>
    <submittedName>
        <fullName evidence="1">SCAN domain-containing protein 3</fullName>
    </submittedName>
</protein>
<organism evidence="1">
    <name type="scientific">Schizaphis graminum</name>
    <name type="common">Green bug aphid</name>
    <dbReference type="NCBI Taxonomy" id="13262"/>
    <lineage>
        <taxon>Eukaryota</taxon>
        <taxon>Metazoa</taxon>
        <taxon>Ecdysozoa</taxon>
        <taxon>Arthropoda</taxon>
        <taxon>Hexapoda</taxon>
        <taxon>Insecta</taxon>
        <taxon>Pterygota</taxon>
        <taxon>Neoptera</taxon>
        <taxon>Paraneoptera</taxon>
        <taxon>Hemiptera</taxon>
        <taxon>Sternorrhyncha</taxon>
        <taxon>Aphidomorpha</taxon>
        <taxon>Aphidoidea</taxon>
        <taxon>Aphididae</taxon>
        <taxon>Aphidini</taxon>
        <taxon>Schizaphis</taxon>
    </lineage>
</organism>
<reference evidence="1" key="1">
    <citation type="submission" date="2018-04" db="EMBL/GenBank/DDBJ databases">
        <title>Transcriptome of Schizaphis graminum biotype I.</title>
        <authorList>
            <person name="Scully E.D."/>
            <person name="Geib S.M."/>
            <person name="Palmer N.A."/>
            <person name="Koch K."/>
            <person name="Bradshaw J."/>
            <person name="Heng-Moss T."/>
            <person name="Sarath G."/>
        </authorList>
    </citation>
    <scope>NUCLEOTIDE SEQUENCE</scope>
</reference>
<sequence>MSLFGSTYTCEHIFSRMKIVKSKTRARLTDSHLESSLRIASSQIQPNINKLVSEKQCQLSHNKLFQVPEFLIGRQVVGIHMRNTNLKLKLKLKLKLRFK</sequence>
<proteinExistence type="predicted"/>
<evidence type="ECO:0000313" key="1">
    <source>
        <dbReference type="EMBL" id="MBY19051.1"/>
    </source>
</evidence>
<gene>
    <name evidence="1" type="primary">SCAND3_11</name>
    <name evidence="1" type="ORF">g.129952</name>
</gene>